<accession>A0A143DD62</accession>
<feature type="transmembrane region" description="Helical" evidence="1">
    <location>
        <begin position="18"/>
        <end position="37"/>
    </location>
</feature>
<feature type="transmembrane region" description="Helical" evidence="1">
    <location>
        <begin position="256"/>
        <end position="277"/>
    </location>
</feature>
<dbReference type="RefSeq" id="WP_066134264.1">
    <property type="nucleotide sequence ID" value="NZ_CP014525.1"/>
</dbReference>
<dbReference type="STRING" id="1549855.AY555_05090"/>
<evidence type="ECO:0008006" key="4">
    <source>
        <dbReference type="Google" id="ProtNLM"/>
    </source>
</evidence>
<feature type="transmembrane region" description="Helical" evidence="1">
    <location>
        <begin position="64"/>
        <end position="85"/>
    </location>
</feature>
<name>A0A143DD62_9PROT</name>
<keyword evidence="1" id="KW-0472">Membrane</keyword>
<feature type="transmembrane region" description="Helical" evidence="1">
    <location>
        <begin position="283"/>
        <end position="305"/>
    </location>
</feature>
<dbReference type="OrthoDB" id="9797308at2"/>
<sequence>MSSPASFAKAIGHDTLRLYWSLLKIMVPVMVLVRIAVELDAVPLLAAAFEPLTGLVGLPPETGMVWATTCLVGIYGGVAVLLGLLPELSLSAADLTVLGGMMLAAHSFPIELRVARRAGVGIGLTVLLRMAFAVGQGALLQAFYGHLDILQEPGTVLLATEGASQTQTRLVWLIESLKSLAVILPVIAGLVLVLRIMDRTGITAWLTRIMGPLLRVMGMSRDAAPLTMVGVLLGLTYGGGLIIDRARSGALKARDVVISVCFMSLCHNLIEDSLLVLAMGGHWSGIIVARIIMAVGVIAVLARIIHAMPDSLFHRLVFCREPQDSEAKAASS</sequence>
<evidence type="ECO:0000313" key="3">
    <source>
        <dbReference type="Proteomes" id="UP000076066"/>
    </source>
</evidence>
<keyword evidence="1" id="KW-1133">Transmembrane helix</keyword>
<keyword evidence="3" id="KW-1185">Reference proteome</keyword>
<gene>
    <name evidence="2" type="ORF">AY555_05090</name>
</gene>
<organism evidence="2 3">
    <name type="scientific">Haematospirillum jordaniae</name>
    <dbReference type="NCBI Taxonomy" id="1549855"/>
    <lineage>
        <taxon>Bacteria</taxon>
        <taxon>Pseudomonadati</taxon>
        <taxon>Pseudomonadota</taxon>
        <taxon>Alphaproteobacteria</taxon>
        <taxon>Rhodospirillales</taxon>
        <taxon>Novispirillaceae</taxon>
        <taxon>Haematospirillum</taxon>
    </lineage>
</organism>
<dbReference type="GeneID" id="53316526"/>
<evidence type="ECO:0000313" key="2">
    <source>
        <dbReference type="EMBL" id="AMW34657.1"/>
    </source>
</evidence>
<dbReference type="EMBL" id="CP014525">
    <property type="protein sequence ID" value="AMW34657.1"/>
    <property type="molecule type" value="Genomic_DNA"/>
</dbReference>
<feature type="transmembrane region" description="Helical" evidence="1">
    <location>
        <begin position="223"/>
        <end position="244"/>
    </location>
</feature>
<protein>
    <recommendedName>
        <fullName evidence="4">Nucleoside recognition protein</fullName>
    </recommendedName>
</protein>
<evidence type="ECO:0000256" key="1">
    <source>
        <dbReference type="SAM" id="Phobius"/>
    </source>
</evidence>
<dbReference type="KEGG" id="hjo:AY555_05090"/>
<dbReference type="Proteomes" id="UP000076066">
    <property type="component" value="Chromosome"/>
</dbReference>
<proteinExistence type="predicted"/>
<keyword evidence="1" id="KW-0812">Transmembrane</keyword>
<reference evidence="2 3" key="1">
    <citation type="submission" date="2016-02" db="EMBL/GenBank/DDBJ databases">
        <title>Complete Genome of H5569, the type strain of the newly described species Haematospirillium jordaniae.</title>
        <authorList>
            <person name="Nicholson A.C."/>
            <person name="Humrighouse B.W."/>
            <person name="Loparov V."/>
            <person name="McQuiston J.R."/>
        </authorList>
    </citation>
    <scope>NUCLEOTIDE SEQUENCE [LARGE SCALE GENOMIC DNA]</scope>
    <source>
        <strain evidence="2 3">H5569</strain>
    </source>
</reference>
<dbReference type="AlphaFoldDB" id="A0A143DD62"/>
<feature type="transmembrane region" description="Helical" evidence="1">
    <location>
        <begin position="179"/>
        <end position="197"/>
    </location>
</feature>
<feature type="transmembrane region" description="Helical" evidence="1">
    <location>
        <begin position="122"/>
        <end position="144"/>
    </location>
</feature>